<evidence type="ECO:0000259" key="2">
    <source>
        <dbReference type="Pfam" id="PF10419"/>
    </source>
</evidence>
<accession>A0A5E4MQM2</accession>
<dbReference type="Proteomes" id="UP000325440">
    <property type="component" value="Unassembled WGS sequence"/>
</dbReference>
<feature type="region of interest" description="Disordered" evidence="1">
    <location>
        <begin position="1"/>
        <end position="20"/>
    </location>
</feature>
<reference evidence="3 4" key="1">
    <citation type="submission" date="2019-08" db="EMBL/GenBank/DDBJ databases">
        <authorList>
            <person name="Alioto T."/>
            <person name="Alioto T."/>
            <person name="Gomez Garrido J."/>
        </authorList>
    </citation>
    <scope>NUCLEOTIDE SEQUENCE [LARGE SCALE GENOMIC DNA]</scope>
</reference>
<dbReference type="OrthoDB" id="1877767at2759"/>
<dbReference type="EMBL" id="CABPRJ010000953">
    <property type="protein sequence ID" value="VVC32147.1"/>
    <property type="molecule type" value="Genomic_DNA"/>
</dbReference>
<dbReference type="InterPro" id="IPR019481">
    <property type="entry name" value="TFIIIC_triple_barrel"/>
</dbReference>
<keyword evidence="4" id="KW-1185">Reference proteome</keyword>
<evidence type="ECO:0000313" key="4">
    <source>
        <dbReference type="Proteomes" id="UP000325440"/>
    </source>
</evidence>
<dbReference type="Pfam" id="PF10419">
    <property type="entry name" value="TFIIIC_sub6"/>
    <property type="match status" value="1"/>
</dbReference>
<protein>
    <recommendedName>
        <fullName evidence="2">Transcription factor TFIIIC triple barrel domain-containing protein</fullName>
    </recommendedName>
</protein>
<feature type="compositionally biased region" description="Basic and acidic residues" evidence="1">
    <location>
        <begin position="1"/>
        <end position="12"/>
    </location>
</feature>
<sequence>MAKRNRRDETMEHLCTNKNNEDAGYSGCKETAVKTTGGISNAETGESSDWEEFVEEKFIHVVLDSVEDTATINVNSSVQVKALETDSPILEIDNKIFHFNEWKYIPGTAMFFEQKSEVKTIDPLYDNRCGIDLEYIGSTRKCLEMTKKETVL</sequence>
<dbReference type="AlphaFoldDB" id="A0A5E4MQM2"/>
<evidence type="ECO:0000313" key="3">
    <source>
        <dbReference type="EMBL" id="VVC32147.1"/>
    </source>
</evidence>
<evidence type="ECO:0000256" key="1">
    <source>
        <dbReference type="SAM" id="MobiDB-lite"/>
    </source>
</evidence>
<feature type="domain" description="Transcription factor TFIIIC triple barrel" evidence="2">
    <location>
        <begin position="57"/>
        <end position="148"/>
    </location>
</feature>
<name>A0A5E4MQM2_9HEMI</name>
<dbReference type="Gene3D" id="2.60.40.4370">
    <property type="match status" value="1"/>
</dbReference>
<proteinExistence type="predicted"/>
<gene>
    <name evidence="3" type="ORF">CINCED_3A016998</name>
</gene>
<organism evidence="3 4">
    <name type="scientific">Cinara cedri</name>
    <dbReference type="NCBI Taxonomy" id="506608"/>
    <lineage>
        <taxon>Eukaryota</taxon>
        <taxon>Metazoa</taxon>
        <taxon>Ecdysozoa</taxon>
        <taxon>Arthropoda</taxon>
        <taxon>Hexapoda</taxon>
        <taxon>Insecta</taxon>
        <taxon>Pterygota</taxon>
        <taxon>Neoptera</taxon>
        <taxon>Paraneoptera</taxon>
        <taxon>Hemiptera</taxon>
        <taxon>Sternorrhyncha</taxon>
        <taxon>Aphidomorpha</taxon>
        <taxon>Aphidoidea</taxon>
        <taxon>Aphididae</taxon>
        <taxon>Lachninae</taxon>
        <taxon>Cinara</taxon>
    </lineage>
</organism>